<evidence type="ECO:0000256" key="3">
    <source>
        <dbReference type="ARBA" id="ARBA00022989"/>
    </source>
</evidence>
<dbReference type="GO" id="GO:0016020">
    <property type="term" value="C:membrane"/>
    <property type="evidence" value="ECO:0007669"/>
    <property type="project" value="UniProtKB-SubCell"/>
</dbReference>
<feature type="domain" description="G-protein coupled receptors family 1 profile" evidence="6">
    <location>
        <begin position="20"/>
        <end position="134"/>
    </location>
</feature>
<reference evidence="7 8" key="1">
    <citation type="submission" date="2024-04" db="EMBL/GenBank/DDBJ databases">
        <authorList>
            <consortium name="Genoscope - CEA"/>
            <person name="William W."/>
        </authorList>
    </citation>
    <scope>NUCLEOTIDE SEQUENCE [LARGE SCALE GENOMIC DNA]</scope>
</reference>
<keyword evidence="2 5" id="KW-0812">Transmembrane</keyword>
<comment type="caution">
    <text evidence="7">The sequence shown here is derived from an EMBL/GenBank/DDBJ whole genome shotgun (WGS) entry which is preliminary data.</text>
</comment>
<comment type="subcellular location">
    <subcellularLocation>
        <location evidence="1">Membrane</location>
    </subcellularLocation>
</comment>
<dbReference type="AlphaFoldDB" id="A0AAV2HU74"/>
<evidence type="ECO:0000256" key="4">
    <source>
        <dbReference type="ARBA" id="ARBA00023136"/>
    </source>
</evidence>
<evidence type="ECO:0000256" key="2">
    <source>
        <dbReference type="ARBA" id="ARBA00022692"/>
    </source>
</evidence>
<protein>
    <recommendedName>
        <fullName evidence="6">G-protein coupled receptors family 1 profile domain-containing protein</fullName>
    </recommendedName>
</protein>
<dbReference type="SUPFAM" id="SSF81321">
    <property type="entry name" value="Family A G protein-coupled receptor-like"/>
    <property type="match status" value="1"/>
</dbReference>
<accession>A0AAV2HU74</accession>
<dbReference type="PROSITE" id="PS50262">
    <property type="entry name" value="G_PROTEIN_RECEP_F1_2"/>
    <property type="match status" value="1"/>
</dbReference>
<feature type="transmembrane region" description="Helical" evidence="5">
    <location>
        <begin position="6"/>
        <end position="27"/>
    </location>
</feature>
<dbReference type="PANTHER" id="PTHR46641">
    <property type="entry name" value="FMRFAMIDE RECEPTOR-RELATED"/>
    <property type="match status" value="1"/>
</dbReference>
<feature type="transmembrane region" description="Helical" evidence="5">
    <location>
        <begin position="78"/>
        <end position="99"/>
    </location>
</feature>
<proteinExistence type="predicted"/>
<dbReference type="EMBL" id="CAXITT010000245">
    <property type="protein sequence ID" value="CAL1536995.1"/>
    <property type="molecule type" value="Genomic_DNA"/>
</dbReference>
<keyword evidence="3 5" id="KW-1133">Transmembrane helix</keyword>
<dbReference type="Gene3D" id="1.20.1070.10">
    <property type="entry name" value="Rhodopsin 7-helix transmembrane proteins"/>
    <property type="match status" value="1"/>
</dbReference>
<dbReference type="InterPro" id="IPR052954">
    <property type="entry name" value="GPCR-Ligand_Int"/>
</dbReference>
<dbReference type="InterPro" id="IPR017452">
    <property type="entry name" value="GPCR_Rhodpsn_7TM"/>
</dbReference>
<gene>
    <name evidence="7" type="ORF">GSLYS_00010908001</name>
</gene>
<dbReference type="Proteomes" id="UP001497497">
    <property type="component" value="Unassembled WGS sequence"/>
</dbReference>
<sequence>MVLLLSYYTCPAILVVGLLSNLLAYLVFTRTHLRKVPSVPYMAAMAVVDSGALITDFIQNGLVQHGIGLITWSGVCQYVTYFNFVFIFLCIWYPVALCVEKFISVYCPLRKAALCTPFRAKVVVIGNMGGTNDF</sequence>
<evidence type="ECO:0000313" key="7">
    <source>
        <dbReference type="EMBL" id="CAL1536995.1"/>
    </source>
</evidence>
<feature type="transmembrane region" description="Helical" evidence="5">
    <location>
        <begin position="39"/>
        <end position="58"/>
    </location>
</feature>
<evidence type="ECO:0000256" key="5">
    <source>
        <dbReference type="SAM" id="Phobius"/>
    </source>
</evidence>
<dbReference type="PANTHER" id="PTHR46641:SF25">
    <property type="entry name" value="CNMAMIDE RECEPTOR-RELATED"/>
    <property type="match status" value="1"/>
</dbReference>
<evidence type="ECO:0000313" key="8">
    <source>
        <dbReference type="Proteomes" id="UP001497497"/>
    </source>
</evidence>
<evidence type="ECO:0000259" key="6">
    <source>
        <dbReference type="PROSITE" id="PS50262"/>
    </source>
</evidence>
<name>A0AAV2HU74_LYMST</name>
<evidence type="ECO:0000256" key="1">
    <source>
        <dbReference type="ARBA" id="ARBA00004370"/>
    </source>
</evidence>
<organism evidence="7 8">
    <name type="scientific">Lymnaea stagnalis</name>
    <name type="common">Great pond snail</name>
    <name type="synonym">Helix stagnalis</name>
    <dbReference type="NCBI Taxonomy" id="6523"/>
    <lineage>
        <taxon>Eukaryota</taxon>
        <taxon>Metazoa</taxon>
        <taxon>Spiralia</taxon>
        <taxon>Lophotrochozoa</taxon>
        <taxon>Mollusca</taxon>
        <taxon>Gastropoda</taxon>
        <taxon>Heterobranchia</taxon>
        <taxon>Euthyneura</taxon>
        <taxon>Panpulmonata</taxon>
        <taxon>Hygrophila</taxon>
        <taxon>Lymnaeoidea</taxon>
        <taxon>Lymnaeidae</taxon>
        <taxon>Lymnaea</taxon>
    </lineage>
</organism>
<keyword evidence="8" id="KW-1185">Reference proteome</keyword>
<keyword evidence="4 5" id="KW-0472">Membrane</keyword>